<dbReference type="EMBL" id="JACHFL010000008">
    <property type="protein sequence ID" value="MBB5363943.1"/>
    <property type="molecule type" value="Genomic_DNA"/>
</dbReference>
<dbReference type="EMBL" id="JACHFL010000016">
    <property type="protein sequence ID" value="MBB5365305.1"/>
    <property type="molecule type" value="Genomic_DNA"/>
</dbReference>
<dbReference type="Proteomes" id="UP000552709">
    <property type="component" value="Unassembled WGS sequence"/>
</dbReference>
<evidence type="ECO:0000313" key="2">
    <source>
        <dbReference type="EMBL" id="MBB5365305.1"/>
    </source>
</evidence>
<feature type="non-terminal residue" evidence="2">
    <location>
        <position position="1"/>
    </location>
</feature>
<accession>A0A7W8JYH5</accession>
<keyword evidence="3" id="KW-1185">Reference proteome</keyword>
<organism evidence="2 3">
    <name type="scientific">Deinococcus humi</name>
    <dbReference type="NCBI Taxonomy" id="662880"/>
    <lineage>
        <taxon>Bacteria</taxon>
        <taxon>Thermotogati</taxon>
        <taxon>Deinococcota</taxon>
        <taxon>Deinococci</taxon>
        <taxon>Deinococcales</taxon>
        <taxon>Deinococcaceae</taxon>
        <taxon>Deinococcus</taxon>
    </lineage>
</organism>
<dbReference type="AlphaFoldDB" id="A0A7W8JYH5"/>
<proteinExistence type="predicted"/>
<name>A0A7W8JYH5_9DEIO</name>
<protein>
    <submittedName>
        <fullName evidence="2">ABC-type glycerol-3-phosphate transport system permease component</fullName>
    </submittedName>
</protein>
<gene>
    <name evidence="1" type="ORF">HNQ08_003050</name>
    <name evidence="2" type="ORF">HNQ08_004426</name>
</gene>
<sequence>SSLAVIPVLIVFAIFQKQIIEGIVLTGMKG</sequence>
<evidence type="ECO:0000313" key="3">
    <source>
        <dbReference type="Proteomes" id="UP000552709"/>
    </source>
</evidence>
<comment type="caution">
    <text evidence="2">The sequence shown here is derived from an EMBL/GenBank/DDBJ whole genome shotgun (WGS) entry which is preliminary data.</text>
</comment>
<evidence type="ECO:0000313" key="1">
    <source>
        <dbReference type="EMBL" id="MBB5363943.1"/>
    </source>
</evidence>
<reference evidence="2 3" key="1">
    <citation type="submission" date="2020-08" db="EMBL/GenBank/DDBJ databases">
        <title>Genomic Encyclopedia of Type Strains, Phase IV (KMG-IV): sequencing the most valuable type-strain genomes for metagenomic binning, comparative biology and taxonomic classification.</title>
        <authorList>
            <person name="Goeker M."/>
        </authorList>
    </citation>
    <scope>NUCLEOTIDE SEQUENCE [LARGE SCALE GENOMIC DNA]</scope>
    <source>
        <strain evidence="2 3">DSM 27939</strain>
    </source>
</reference>